<dbReference type="Proteomes" id="UP000030011">
    <property type="component" value="Unassembled WGS sequence"/>
</dbReference>
<feature type="non-terminal residue" evidence="2">
    <location>
        <position position="179"/>
    </location>
</feature>
<dbReference type="RefSeq" id="WP_035907580.1">
    <property type="nucleotide sequence ID" value="NZ_AVPK01000031.1"/>
</dbReference>
<accession>A0A0A0JEM6</accession>
<gene>
    <name evidence="2" type="ORF">N803_09500</name>
</gene>
<dbReference type="Pfam" id="PF02720">
    <property type="entry name" value="DUF222"/>
    <property type="match status" value="1"/>
</dbReference>
<comment type="caution">
    <text evidence="2">The sequence shown here is derived from an EMBL/GenBank/DDBJ whole genome shotgun (WGS) entry which is preliminary data.</text>
</comment>
<dbReference type="STRING" id="1385521.N803_09500"/>
<protein>
    <recommendedName>
        <fullName evidence="1">DUF222 domain-containing protein</fullName>
    </recommendedName>
</protein>
<organism evidence="2 3">
    <name type="scientific">Knoellia subterranea KCTC 19937</name>
    <dbReference type="NCBI Taxonomy" id="1385521"/>
    <lineage>
        <taxon>Bacteria</taxon>
        <taxon>Bacillati</taxon>
        <taxon>Actinomycetota</taxon>
        <taxon>Actinomycetes</taxon>
        <taxon>Micrococcales</taxon>
        <taxon>Intrasporangiaceae</taxon>
        <taxon>Knoellia</taxon>
    </lineage>
</organism>
<feature type="non-terminal residue" evidence="2">
    <location>
        <position position="1"/>
    </location>
</feature>
<evidence type="ECO:0000313" key="3">
    <source>
        <dbReference type="Proteomes" id="UP000030011"/>
    </source>
</evidence>
<dbReference type="InterPro" id="IPR003870">
    <property type="entry name" value="DUF222"/>
</dbReference>
<evidence type="ECO:0000313" key="2">
    <source>
        <dbReference type="EMBL" id="KGN35264.1"/>
    </source>
</evidence>
<sequence length="179" mass="18752">AAAAAQARLTAAAVTDREALGEDTRSVRANLALARRCSPTVADQHVGVAKTLVEEMPHTLAALTSGDLSERRAHIMVRETACLSREHRAAVDATLAAKVTKLGDKALAAAAKRAGAALDSESLAARARRAVASRRVTVRPAPDGMAWLSILGPMKDVIGAHVALMAEEARRNVIDPDLP</sequence>
<feature type="domain" description="DUF222" evidence="1">
    <location>
        <begin position="3"/>
        <end position="150"/>
    </location>
</feature>
<keyword evidence="3" id="KW-1185">Reference proteome</keyword>
<dbReference type="AlphaFoldDB" id="A0A0A0JEM6"/>
<name>A0A0A0JEM6_9MICO</name>
<dbReference type="OrthoDB" id="5241234at2"/>
<evidence type="ECO:0000259" key="1">
    <source>
        <dbReference type="Pfam" id="PF02720"/>
    </source>
</evidence>
<proteinExistence type="predicted"/>
<dbReference type="EMBL" id="AVPK01000031">
    <property type="protein sequence ID" value="KGN35264.1"/>
    <property type="molecule type" value="Genomic_DNA"/>
</dbReference>
<dbReference type="eggNOG" id="COG1403">
    <property type="taxonomic scope" value="Bacteria"/>
</dbReference>
<reference evidence="2 3" key="1">
    <citation type="submission" date="2013-08" db="EMBL/GenBank/DDBJ databases">
        <title>The genome sequence of Knoellia subterranea.</title>
        <authorList>
            <person name="Zhu W."/>
            <person name="Wang G."/>
        </authorList>
    </citation>
    <scope>NUCLEOTIDE SEQUENCE [LARGE SCALE GENOMIC DNA]</scope>
    <source>
        <strain evidence="2 3">KCTC 19937</strain>
    </source>
</reference>